<evidence type="ECO:0000259" key="2">
    <source>
        <dbReference type="Pfam" id="PF00644"/>
    </source>
</evidence>
<gene>
    <name evidence="3" type="ORF">COCON_G00073910</name>
</gene>
<dbReference type="OrthoDB" id="425894at2759"/>
<dbReference type="PANTHER" id="PTHR36542">
    <property type="entry name" value="GIG2-LIKE PROTEIN DRED-RELATED"/>
    <property type="match status" value="1"/>
</dbReference>
<proteinExistence type="inferred from homology"/>
<dbReference type="Pfam" id="PF00644">
    <property type="entry name" value="PARP"/>
    <property type="match status" value="2"/>
</dbReference>
<keyword evidence="4" id="KW-1185">Reference proteome</keyword>
<name>A0A9Q1DNE9_CONCO</name>
<evidence type="ECO:0000313" key="4">
    <source>
        <dbReference type="Proteomes" id="UP001152803"/>
    </source>
</evidence>
<dbReference type="SUPFAM" id="SSF56399">
    <property type="entry name" value="ADP-ribosylation"/>
    <property type="match status" value="2"/>
</dbReference>
<dbReference type="GO" id="GO:0003950">
    <property type="term" value="F:NAD+ poly-ADP-ribosyltransferase activity"/>
    <property type="evidence" value="ECO:0007669"/>
    <property type="project" value="InterPro"/>
</dbReference>
<dbReference type="GO" id="GO:0005737">
    <property type="term" value="C:cytoplasm"/>
    <property type="evidence" value="ECO:0007669"/>
    <property type="project" value="TreeGrafter"/>
</dbReference>
<accession>A0A9Q1DNE9</accession>
<dbReference type="Proteomes" id="UP001152803">
    <property type="component" value="Unassembled WGS sequence"/>
</dbReference>
<dbReference type="PANTHER" id="PTHR36542:SF2">
    <property type="entry name" value="GIG2-LIKE PROTEIN DRED-RELATED"/>
    <property type="match status" value="1"/>
</dbReference>
<sequence length="290" mass="32519">MYWAEDDMMGPRPPCLESYSEPANNSTYVMYHGTSKEAVESIKKDGFTPSEDGMLGRGVYVSRDIKKASCYPLNVAEGDRRVLVLKVNVGRVMKINYQGHPLQKTWHAAGYDTAWVPPKCGMVRSGLEEDCVWDPSRINVISCKGRRMYWAEDDMMGPRPPCLESYSEPANNSTYVMYHGTSKEAVESIKKDGFTPSEDGMLGPGVYVSRDIKKASCYPLNVAEGDRRVLVLKVNVGRVMKINYQGHPLQKTWHAAGYDTAWVPPKCGMVRSGLEEDCVWDPSRINVISE</sequence>
<dbReference type="EMBL" id="JAFJMO010000005">
    <property type="protein sequence ID" value="KAJ8275639.1"/>
    <property type="molecule type" value="Genomic_DNA"/>
</dbReference>
<dbReference type="Gene3D" id="3.90.175.10">
    <property type="entry name" value="Diphtheria Toxin, domain 1"/>
    <property type="match status" value="2"/>
</dbReference>
<protein>
    <recommendedName>
        <fullName evidence="2">PARP catalytic domain-containing protein</fullName>
    </recommendedName>
</protein>
<comment type="caution">
    <text evidence="3">The sequence shown here is derived from an EMBL/GenBank/DDBJ whole genome shotgun (WGS) entry which is preliminary data.</text>
</comment>
<organism evidence="3 4">
    <name type="scientific">Conger conger</name>
    <name type="common">Conger eel</name>
    <name type="synonym">Muraena conger</name>
    <dbReference type="NCBI Taxonomy" id="82655"/>
    <lineage>
        <taxon>Eukaryota</taxon>
        <taxon>Metazoa</taxon>
        <taxon>Chordata</taxon>
        <taxon>Craniata</taxon>
        <taxon>Vertebrata</taxon>
        <taxon>Euteleostomi</taxon>
        <taxon>Actinopterygii</taxon>
        <taxon>Neopterygii</taxon>
        <taxon>Teleostei</taxon>
        <taxon>Anguilliformes</taxon>
        <taxon>Congridae</taxon>
        <taxon>Conger</taxon>
    </lineage>
</organism>
<evidence type="ECO:0000313" key="3">
    <source>
        <dbReference type="EMBL" id="KAJ8275639.1"/>
    </source>
</evidence>
<feature type="domain" description="PARP catalytic" evidence="2">
    <location>
        <begin position="20"/>
        <end position="103"/>
    </location>
</feature>
<reference evidence="3" key="1">
    <citation type="journal article" date="2023" name="Science">
        <title>Genome structures resolve the early diversification of teleost fishes.</title>
        <authorList>
            <person name="Parey E."/>
            <person name="Louis A."/>
            <person name="Montfort J."/>
            <person name="Bouchez O."/>
            <person name="Roques C."/>
            <person name="Iampietro C."/>
            <person name="Lluch J."/>
            <person name="Castinel A."/>
            <person name="Donnadieu C."/>
            <person name="Desvignes T."/>
            <person name="Floi Bucao C."/>
            <person name="Jouanno E."/>
            <person name="Wen M."/>
            <person name="Mejri S."/>
            <person name="Dirks R."/>
            <person name="Jansen H."/>
            <person name="Henkel C."/>
            <person name="Chen W.J."/>
            <person name="Zahm M."/>
            <person name="Cabau C."/>
            <person name="Klopp C."/>
            <person name="Thompson A.W."/>
            <person name="Robinson-Rechavi M."/>
            <person name="Braasch I."/>
            <person name="Lecointre G."/>
            <person name="Bobe J."/>
            <person name="Postlethwait J.H."/>
            <person name="Berthelot C."/>
            <person name="Roest Crollius H."/>
            <person name="Guiguen Y."/>
        </authorList>
    </citation>
    <scope>NUCLEOTIDE SEQUENCE</scope>
    <source>
        <strain evidence="3">Concon-B</strain>
    </source>
</reference>
<evidence type="ECO:0000256" key="1">
    <source>
        <dbReference type="ARBA" id="ARBA00024347"/>
    </source>
</evidence>
<comment type="similarity">
    <text evidence="1">Belongs to the ARTD/PARP family.</text>
</comment>
<feature type="domain" description="PARP catalytic" evidence="2">
    <location>
        <begin position="166"/>
        <end position="250"/>
    </location>
</feature>
<dbReference type="AlphaFoldDB" id="A0A9Q1DNE9"/>
<dbReference type="InterPro" id="IPR012317">
    <property type="entry name" value="Poly(ADP-ribose)pol_cat_dom"/>
</dbReference>